<proteinExistence type="predicted"/>
<dbReference type="EMBL" id="MK249167">
    <property type="protein sequence ID" value="QCQ84786.1"/>
    <property type="molecule type" value="Genomic_DNA"/>
</dbReference>
<accession>A0A4P8PLL4</accession>
<name>A0A4P8PLL4_9VIRU</name>
<reference evidence="1" key="1">
    <citation type="submission" date="2018-12" db="EMBL/GenBank/DDBJ databases">
        <title>Singled stranded DNA viruses identified in blackflies (Austrosimulium ungulatum) sampled in New Zealand.</title>
        <authorList>
            <person name="Kraberger S."/>
            <person name="Fontenele R.S."/>
            <person name="Schmidlin K."/>
            <person name="Walters M."/>
            <person name="Varsani A."/>
        </authorList>
    </citation>
    <scope>NUCLEOTIDE SEQUENCE [LARGE SCALE GENOMIC DNA]</scope>
    <source>
        <strain evidence="1">083</strain>
    </source>
</reference>
<evidence type="ECO:0000313" key="1">
    <source>
        <dbReference type="EMBL" id="QCQ84786.1"/>
    </source>
</evidence>
<dbReference type="Proteomes" id="UP000323305">
    <property type="component" value="Segment"/>
</dbReference>
<sequence>MSPILIIFQIFTSLTNLSPIPSPSESCSASPRIHSIHGNQSIFVPPSTFLTVDYHSQNFVLFSLCPVVSGHS</sequence>
<organism evidence="1">
    <name type="scientific">Blackfly microvirus SF02</name>
    <dbReference type="NCBI Taxonomy" id="2576452"/>
    <lineage>
        <taxon>Viruses</taxon>
        <taxon>Monodnaviria</taxon>
        <taxon>Sangervirae</taxon>
        <taxon>Phixviricota</taxon>
        <taxon>Malgrandaviricetes</taxon>
        <taxon>Petitvirales</taxon>
        <taxon>Microviridae</taxon>
        <taxon>Microvirus</taxon>
    </lineage>
</organism>
<protein>
    <submittedName>
        <fullName evidence="1">Uncharacterized protein</fullName>
    </submittedName>
</protein>